<dbReference type="RefSeq" id="WP_090411369.1">
    <property type="nucleotide sequence ID" value="NZ_FNOY01000003.1"/>
</dbReference>
<dbReference type="AlphaFoldDB" id="A0A1H3CNE2"/>
<protein>
    <submittedName>
        <fullName evidence="1">Uncharacterized protein</fullName>
    </submittedName>
</protein>
<organism evidence="1 2">
    <name type="scientific">Nitrosomonas halophila</name>
    <dbReference type="NCBI Taxonomy" id="44576"/>
    <lineage>
        <taxon>Bacteria</taxon>
        <taxon>Pseudomonadati</taxon>
        <taxon>Pseudomonadota</taxon>
        <taxon>Betaproteobacteria</taxon>
        <taxon>Nitrosomonadales</taxon>
        <taxon>Nitrosomonadaceae</taxon>
        <taxon>Nitrosomonas</taxon>
    </lineage>
</organism>
<dbReference type="EMBL" id="FNOY01000003">
    <property type="protein sequence ID" value="SDX55673.1"/>
    <property type="molecule type" value="Genomic_DNA"/>
</dbReference>
<accession>A0A1H3CNE2</accession>
<name>A0A1H3CNE2_9PROT</name>
<keyword evidence="2" id="KW-1185">Reference proteome</keyword>
<reference evidence="1 2" key="1">
    <citation type="submission" date="2016-10" db="EMBL/GenBank/DDBJ databases">
        <authorList>
            <person name="de Groot N.N."/>
        </authorList>
    </citation>
    <scope>NUCLEOTIDE SEQUENCE [LARGE SCALE GENOMIC DNA]</scope>
    <source>
        <strain evidence="1 2">Nm1</strain>
    </source>
</reference>
<evidence type="ECO:0000313" key="2">
    <source>
        <dbReference type="Proteomes" id="UP000198640"/>
    </source>
</evidence>
<sequence>MQALIIVNESGDGGGLRKHATSQAACIGRDAQRRAASQYLRSISFVKASTRQGQADGKGFLPLPQD</sequence>
<evidence type="ECO:0000313" key="1">
    <source>
        <dbReference type="EMBL" id="SDX55673.1"/>
    </source>
</evidence>
<proteinExistence type="predicted"/>
<gene>
    <name evidence="1" type="ORF">SAMN05421881_100370</name>
</gene>
<dbReference type="STRING" id="44576.SAMN05421881_100370"/>
<dbReference type="Proteomes" id="UP000198640">
    <property type="component" value="Unassembled WGS sequence"/>
</dbReference>